<gene>
    <name evidence="1" type="ORF">GX533_02345</name>
</gene>
<dbReference type="AlphaFoldDB" id="A0A832R8N9"/>
<comment type="caution">
    <text evidence="1">The sequence shown here is derived from an EMBL/GenBank/DDBJ whole genome shotgun (WGS) entry which is preliminary data.</text>
</comment>
<reference evidence="1 2" key="1">
    <citation type="journal article" date="2020" name="Biotechnol. Biofuels">
        <title>New insights from the biogas microbiome by comprehensive genome-resolved metagenomics of nearly 1600 species originating from multiple anaerobic digesters.</title>
        <authorList>
            <person name="Campanaro S."/>
            <person name="Treu L."/>
            <person name="Rodriguez-R L.M."/>
            <person name="Kovalovszki A."/>
            <person name="Ziels R.M."/>
            <person name="Maus I."/>
            <person name="Zhu X."/>
            <person name="Kougias P.G."/>
            <person name="Basile A."/>
            <person name="Luo G."/>
            <person name="Schluter A."/>
            <person name="Konstantinidis K.T."/>
            <person name="Angelidaki I."/>
        </authorList>
    </citation>
    <scope>NUCLEOTIDE SEQUENCE [LARGE SCALE GENOMIC DNA]</scope>
    <source>
        <strain evidence="1">AS05jafATM_89</strain>
    </source>
</reference>
<evidence type="ECO:0000313" key="2">
    <source>
        <dbReference type="Proteomes" id="UP000576550"/>
    </source>
</evidence>
<accession>A0A832R8N9</accession>
<organism evidence="1 2">
    <name type="scientific">Candidatus Dojkabacteria bacterium</name>
    <dbReference type="NCBI Taxonomy" id="2099670"/>
    <lineage>
        <taxon>Bacteria</taxon>
        <taxon>Candidatus Dojkabacteria</taxon>
    </lineage>
</organism>
<proteinExistence type="predicted"/>
<sequence>MSKKVLMLAIADINAVKAFIGVQEDIGEREDRVLLLGIEDGQDNYIWENLIQQTGGIQQGEKLDFSAIISVREGVIDFLLTGLSLTDAQVSPILKYEPVGKDVLDDAESLDEGGLL</sequence>
<dbReference type="EMBL" id="DUTP01000003">
    <property type="protein sequence ID" value="HHX99496.1"/>
    <property type="molecule type" value="Genomic_DNA"/>
</dbReference>
<name>A0A832R8N9_9BACT</name>
<protein>
    <submittedName>
        <fullName evidence="1">Uncharacterized protein</fullName>
    </submittedName>
</protein>
<dbReference type="Proteomes" id="UP000576550">
    <property type="component" value="Unassembled WGS sequence"/>
</dbReference>
<evidence type="ECO:0000313" key="1">
    <source>
        <dbReference type="EMBL" id="HHX99496.1"/>
    </source>
</evidence>